<evidence type="ECO:0000256" key="2">
    <source>
        <dbReference type="SAM" id="SignalP"/>
    </source>
</evidence>
<protein>
    <recommendedName>
        <fullName evidence="5">Secreted protein</fullName>
    </recommendedName>
</protein>
<keyword evidence="2" id="KW-0732">Signal</keyword>
<sequence length="63" mass="6347" precursor="true">MNIHKHTAITLLLLAGLSCFAATTPGCSSSSENVVAPPAEPDSPEVAKEKAAHYGGKASKPSG</sequence>
<dbReference type="RefSeq" id="WP_146393449.1">
    <property type="nucleotide sequence ID" value="NZ_SJPK01000018.1"/>
</dbReference>
<gene>
    <name evidence="3" type="ORF">CA85_46330</name>
</gene>
<reference evidence="3 4" key="1">
    <citation type="submission" date="2019-02" db="EMBL/GenBank/DDBJ databases">
        <title>Deep-cultivation of Planctomycetes and their phenomic and genomic characterization uncovers novel biology.</title>
        <authorList>
            <person name="Wiegand S."/>
            <person name="Jogler M."/>
            <person name="Boedeker C."/>
            <person name="Pinto D."/>
            <person name="Vollmers J."/>
            <person name="Rivas-Marin E."/>
            <person name="Kohn T."/>
            <person name="Peeters S.H."/>
            <person name="Heuer A."/>
            <person name="Rast P."/>
            <person name="Oberbeckmann S."/>
            <person name="Bunk B."/>
            <person name="Jeske O."/>
            <person name="Meyerdierks A."/>
            <person name="Storesund J.E."/>
            <person name="Kallscheuer N."/>
            <person name="Luecker S."/>
            <person name="Lage O.M."/>
            <person name="Pohl T."/>
            <person name="Merkel B.J."/>
            <person name="Hornburger P."/>
            <person name="Mueller R.-W."/>
            <person name="Bruemmer F."/>
            <person name="Labrenz M."/>
            <person name="Spormann A.M."/>
            <person name="Op Den Camp H."/>
            <person name="Overmann J."/>
            <person name="Amann R."/>
            <person name="Jetten M.S.M."/>
            <person name="Mascher T."/>
            <person name="Medema M.H."/>
            <person name="Devos D.P."/>
            <person name="Kaster A.-K."/>
            <person name="Ovreas L."/>
            <person name="Rohde M."/>
            <person name="Galperin M.Y."/>
            <person name="Jogler C."/>
        </authorList>
    </citation>
    <scope>NUCLEOTIDE SEQUENCE [LARGE SCALE GENOMIC DNA]</scope>
    <source>
        <strain evidence="3 4">CA85</strain>
    </source>
</reference>
<evidence type="ECO:0008006" key="5">
    <source>
        <dbReference type="Google" id="ProtNLM"/>
    </source>
</evidence>
<comment type="caution">
    <text evidence="3">The sequence shown here is derived from an EMBL/GenBank/DDBJ whole genome shotgun (WGS) entry which is preliminary data.</text>
</comment>
<evidence type="ECO:0000313" key="3">
    <source>
        <dbReference type="EMBL" id="TWT56041.1"/>
    </source>
</evidence>
<dbReference type="Proteomes" id="UP000318053">
    <property type="component" value="Unassembled WGS sequence"/>
</dbReference>
<organism evidence="3 4">
    <name type="scientific">Allorhodopirellula solitaria</name>
    <dbReference type="NCBI Taxonomy" id="2527987"/>
    <lineage>
        <taxon>Bacteria</taxon>
        <taxon>Pseudomonadati</taxon>
        <taxon>Planctomycetota</taxon>
        <taxon>Planctomycetia</taxon>
        <taxon>Pirellulales</taxon>
        <taxon>Pirellulaceae</taxon>
        <taxon>Allorhodopirellula</taxon>
    </lineage>
</organism>
<name>A0A5C5X168_9BACT</name>
<keyword evidence="4" id="KW-1185">Reference proteome</keyword>
<evidence type="ECO:0000256" key="1">
    <source>
        <dbReference type="SAM" id="MobiDB-lite"/>
    </source>
</evidence>
<dbReference type="EMBL" id="SJPK01000018">
    <property type="protein sequence ID" value="TWT56041.1"/>
    <property type="molecule type" value="Genomic_DNA"/>
</dbReference>
<accession>A0A5C5X168</accession>
<feature type="signal peptide" evidence="2">
    <location>
        <begin position="1"/>
        <end position="21"/>
    </location>
</feature>
<proteinExistence type="predicted"/>
<dbReference type="AlphaFoldDB" id="A0A5C5X168"/>
<dbReference type="PROSITE" id="PS51257">
    <property type="entry name" value="PROKAR_LIPOPROTEIN"/>
    <property type="match status" value="1"/>
</dbReference>
<evidence type="ECO:0000313" key="4">
    <source>
        <dbReference type="Proteomes" id="UP000318053"/>
    </source>
</evidence>
<feature type="chain" id="PRO_5023015136" description="Secreted protein" evidence="2">
    <location>
        <begin position="22"/>
        <end position="63"/>
    </location>
</feature>
<feature type="region of interest" description="Disordered" evidence="1">
    <location>
        <begin position="25"/>
        <end position="63"/>
    </location>
</feature>